<accession>A0A964FGG9</accession>
<reference evidence="1" key="1">
    <citation type="journal article" date="2021" name="Antonie Van Leeuwenhoek">
        <title>Draft genome and description of Waterburya agarophytonicola gen. nov. sp. nov. (Pleurocapsales, Cyanobacteria): a seaweed symbiont.</title>
        <authorList>
            <person name="Bonthond G."/>
            <person name="Shalygin S."/>
            <person name="Bayer T."/>
            <person name="Weinberger F."/>
        </authorList>
    </citation>
    <scope>NUCLEOTIDE SEQUENCE</scope>
    <source>
        <strain evidence="1">KI4</strain>
    </source>
</reference>
<dbReference type="RefSeq" id="WP_229641250.1">
    <property type="nucleotide sequence ID" value="NZ_JADWDC010000037.1"/>
</dbReference>
<evidence type="ECO:0000313" key="1">
    <source>
        <dbReference type="EMBL" id="MCC0178182.1"/>
    </source>
</evidence>
<gene>
    <name evidence="1" type="ORF">I4641_14460</name>
</gene>
<proteinExistence type="predicted"/>
<dbReference type="Proteomes" id="UP000729733">
    <property type="component" value="Unassembled WGS sequence"/>
</dbReference>
<dbReference type="EMBL" id="JADWDC010000037">
    <property type="protein sequence ID" value="MCC0178182.1"/>
    <property type="molecule type" value="Genomic_DNA"/>
</dbReference>
<sequence>MDYPIPASTEEILALRNNSVNEEVIATAIAGVVNIARQQGQSLEDLTRGVLQDDCLLDLDRRKWLSELVAQAWVMLPSLKD</sequence>
<evidence type="ECO:0000313" key="2">
    <source>
        <dbReference type="Proteomes" id="UP000729733"/>
    </source>
</evidence>
<dbReference type="AlphaFoldDB" id="A0A964FGG9"/>
<keyword evidence="2" id="KW-1185">Reference proteome</keyword>
<protein>
    <submittedName>
        <fullName evidence="1">Uncharacterized protein</fullName>
    </submittedName>
</protein>
<comment type="caution">
    <text evidence="1">The sequence shown here is derived from an EMBL/GenBank/DDBJ whole genome shotgun (WGS) entry which is preliminary data.</text>
</comment>
<name>A0A964FGG9_9CYAN</name>
<organism evidence="1 2">
    <name type="scientific">Waterburya agarophytonicola KI4</name>
    <dbReference type="NCBI Taxonomy" id="2874699"/>
    <lineage>
        <taxon>Bacteria</taxon>
        <taxon>Bacillati</taxon>
        <taxon>Cyanobacteriota</taxon>
        <taxon>Cyanophyceae</taxon>
        <taxon>Pleurocapsales</taxon>
        <taxon>Hyellaceae</taxon>
        <taxon>Waterburya</taxon>
        <taxon>Waterburya agarophytonicola</taxon>
    </lineage>
</organism>